<evidence type="ECO:0000313" key="3">
    <source>
        <dbReference type="Proteomes" id="UP000509418"/>
    </source>
</evidence>
<accession>A0A7H8TLB7</accession>
<dbReference type="RefSeq" id="WP_176577824.1">
    <property type="nucleotide sequence ID" value="NZ_CBDRGH010000008.1"/>
</dbReference>
<reference evidence="2 3" key="1">
    <citation type="submission" date="2020-06" db="EMBL/GenBank/DDBJ databases">
        <title>Genome mining for natural products.</title>
        <authorList>
            <person name="Zhang B."/>
            <person name="Shi J."/>
            <person name="Ge H."/>
        </authorList>
    </citation>
    <scope>NUCLEOTIDE SEQUENCE [LARGE SCALE GENOMIC DNA]</scope>
    <source>
        <strain evidence="2 3">NA02069</strain>
    </source>
</reference>
<dbReference type="Proteomes" id="UP000509418">
    <property type="component" value="Chromosome"/>
</dbReference>
<evidence type="ECO:0000256" key="1">
    <source>
        <dbReference type="SAM" id="Phobius"/>
    </source>
</evidence>
<proteinExistence type="predicted"/>
<sequence>MADERHQDATEAVRADERRQLAHAIATKELPRVRQRGLRNLDTTSKPVACPLLDDLAQRYADTIGKQFGDRPALLTYFMEQMLNDYEREHVSGAVFIRRLFFSPPDTVRPLSPGELLALTKEASDLSGYTEASRFDRLRRKEFASFAAFMVGRSQTPLTDERSGETAKQASSKRRARFSVQAAIGILVVGVGMLSAYRGTLEEEPRVYRIAAKNVEPKRWANDLALPLWAESPKVGEAFYAKCRHTIKQPDGTAVYWLNIKAPRHWAGTWVPATSFVHGTELAKRETECVIKD</sequence>
<keyword evidence="3" id="KW-1185">Reference proteome</keyword>
<name>A0A7H8TLB7_STRCX</name>
<feature type="transmembrane region" description="Helical" evidence="1">
    <location>
        <begin position="178"/>
        <end position="197"/>
    </location>
</feature>
<keyword evidence="1" id="KW-1133">Transmembrane helix</keyword>
<gene>
    <name evidence="2" type="ORF">HUT05_39245</name>
</gene>
<keyword evidence="1" id="KW-0472">Membrane</keyword>
<dbReference type="EMBL" id="CP056041">
    <property type="protein sequence ID" value="QKZ22860.1"/>
    <property type="molecule type" value="Genomic_DNA"/>
</dbReference>
<protein>
    <submittedName>
        <fullName evidence="2">Uncharacterized protein</fullName>
    </submittedName>
</protein>
<evidence type="ECO:0000313" key="2">
    <source>
        <dbReference type="EMBL" id="QKZ22860.1"/>
    </source>
</evidence>
<organism evidence="2 3">
    <name type="scientific">Streptomyces chartreusis</name>
    <dbReference type="NCBI Taxonomy" id="1969"/>
    <lineage>
        <taxon>Bacteria</taxon>
        <taxon>Bacillati</taxon>
        <taxon>Actinomycetota</taxon>
        <taxon>Actinomycetes</taxon>
        <taxon>Kitasatosporales</taxon>
        <taxon>Streptomycetaceae</taxon>
        <taxon>Streptomyces</taxon>
    </lineage>
</organism>
<keyword evidence="1" id="KW-0812">Transmembrane</keyword>
<dbReference type="AlphaFoldDB" id="A0A7H8TLB7"/>